<dbReference type="GO" id="GO:0004222">
    <property type="term" value="F:metalloendopeptidase activity"/>
    <property type="evidence" value="ECO:0007669"/>
    <property type="project" value="TreeGrafter"/>
</dbReference>
<keyword evidence="9" id="KW-0732">Signal</keyword>
<keyword evidence="6" id="KW-0482">Metalloprotease</keyword>
<evidence type="ECO:0000256" key="9">
    <source>
        <dbReference type="SAM" id="SignalP"/>
    </source>
</evidence>
<feature type="chain" id="PRO_5019244308" description="M23ase beta-sheet core domain-containing protein" evidence="9">
    <location>
        <begin position="33"/>
        <end position="438"/>
    </location>
</feature>
<dbReference type="GO" id="GO:0046872">
    <property type="term" value="F:metal ion binding"/>
    <property type="evidence" value="ECO:0007669"/>
    <property type="project" value="UniProtKB-KW"/>
</dbReference>
<dbReference type="CDD" id="cd12797">
    <property type="entry name" value="M23_peptidase"/>
    <property type="match status" value="1"/>
</dbReference>
<dbReference type="SUPFAM" id="SSF51261">
    <property type="entry name" value="Duplicated hybrid motif"/>
    <property type="match status" value="1"/>
</dbReference>
<evidence type="ECO:0000259" key="10">
    <source>
        <dbReference type="Pfam" id="PF01551"/>
    </source>
</evidence>
<keyword evidence="4" id="KW-0378">Hydrolase</keyword>
<keyword evidence="3" id="KW-0479">Metal-binding</keyword>
<keyword evidence="12" id="KW-1185">Reference proteome</keyword>
<keyword evidence="5" id="KW-0862">Zinc</keyword>
<evidence type="ECO:0000256" key="4">
    <source>
        <dbReference type="ARBA" id="ARBA00022801"/>
    </source>
</evidence>
<evidence type="ECO:0000313" key="11">
    <source>
        <dbReference type="EMBL" id="RJF88648.1"/>
    </source>
</evidence>
<dbReference type="PANTHER" id="PTHR21666">
    <property type="entry name" value="PEPTIDASE-RELATED"/>
    <property type="match status" value="1"/>
</dbReference>
<evidence type="ECO:0000256" key="8">
    <source>
        <dbReference type="SAM" id="MobiDB-lite"/>
    </source>
</evidence>
<dbReference type="InterPro" id="IPR016047">
    <property type="entry name" value="M23ase_b-sheet_dom"/>
</dbReference>
<evidence type="ECO:0000256" key="2">
    <source>
        <dbReference type="ARBA" id="ARBA00022670"/>
    </source>
</evidence>
<organism evidence="11 12">
    <name type="scientific">Oleomonas cavernae</name>
    <dbReference type="NCBI Taxonomy" id="2320859"/>
    <lineage>
        <taxon>Bacteria</taxon>
        <taxon>Pseudomonadati</taxon>
        <taxon>Pseudomonadota</taxon>
        <taxon>Alphaproteobacteria</taxon>
        <taxon>Acetobacterales</taxon>
        <taxon>Acetobacteraceae</taxon>
        <taxon>Oleomonas</taxon>
    </lineage>
</organism>
<comment type="cofactor">
    <cofactor evidence="1">
        <name>Zn(2+)</name>
        <dbReference type="ChEBI" id="CHEBI:29105"/>
    </cofactor>
</comment>
<evidence type="ECO:0000256" key="5">
    <source>
        <dbReference type="ARBA" id="ARBA00022833"/>
    </source>
</evidence>
<name>A0A418WF46_9PROT</name>
<feature type="signal peptide" evidence="9">
    <location>
        <begin position="1"/>
        <end position="32"/>
    </location>
</feature>
<feature type="domain" description="M23ase beta-sheet core" evidence="10">
    <location>
        <begin position="332"/>
        <end position="424"/>
    </location>
</feature>
<protein>
    <recommendedName>
        <fullName evidence="10">M23ase beta-sheet core domain-containing protein</fullName>
    </recommendedName>
</protein>
<feature type="coiled-coil region" evidence="7">
    <location>
        <begin position="201"/>
        <end position="265"/>
    </location>
</feature>
<feature type="coiled-coil region" evidence="7">
    <location>
        <begin position="40"/>
        <end position="74"/>
    </location>
</feature>
<dbReference type="Pfam" id="PF01551">
    <property type="entry name" value="Peptidase_M23"/>
    <property type="match status" value="1"/>
</dbReference>
<evidence type="ECO:0000256" key="3">
    <source>
        <dbReference type="ARBA" id="ARBA00022723"/>
    </source>
</evidence>
<dbReference type="Proteomes" id="UP000284605">
    <property type="component" value="Unassembled WGS sequence"/>
</dbReference>
<evidence type="ECO:0000256" key="6">
    <source>
        <dbReference type="ARBA" id="ARBA00023049"/>
    </source>
</evidence>
<evidence type="ECO:0000313" key="12">
    <source>
        <dbReference type="Proteomes" id="UP000284605"/>
    </source>
</evidence>
<dbReference type="Gene3D" id="2.70.70.10">
    <property type="entry name" value="Glucose Permease (Domain IIA)"/>
    <property type="match status" value="1"/>
</dbReference>
<dbReference type="EMBL" id="QYUK01000011">
    <property type="protein sequence ID" value="RJF88648.1"/>
    <property type="molecule type" value="Genomic_DNA"/>
</dbReference>
<dbReference type="AlphaFoldDB" id="A0A418WF46"/>
<evidence type="ECO:0000256" key="1">
    <source>
        <dbReference type="ARBA" id="ARBA00001947"/>
    </source>
</evidence>
<dbReference type="InterPro" id="IPR011055">
    <property type="entry name" value="Dup_hybrid_motif"/>
</dbReference>
<dbReference type="InterPro" id="IPR050570">
    <property type="entry name" value="Cell_wall_metabolism_enzyme"/>
</dbReference>
<keyword evidence="7" id="KW-0175">Coiled coil</keyword>
<reference evidence="11 12" key="1">
    <citation type="submission" date="2018-09" db="EMBL/GenBank/DDBJ databases">
        <authorList>
            <person name="Zhu H."/>
        </authorList>
    </citation>
    <scope>NUCLEOTIDE SEQUENCE [LARGE SCALE GENOMIC DNA]</scope>
    <source>
        <strain evidence="11 12">K1W22B-8</strain>
    </source>
</reference>
<dbReference type="OrthoDB" id="9809144at2"/>
<dbReference type="RefSeq" id="WP_119779280.1">
    <property type="nucleotide sequence ID" value="NZ_QYUK01000011.1"/>
</dbReference>
<proteinExistence type="predicted"/>
<dbReference type="GO" id="GO:0006508">
    <property type="term" value="P:proteolysis"/>
    <property type="evidence" value="ECO:0007669"/>
    <property type="project" value="UniProtKB-KW"/>
</dbReference>
<evidence type="ECO:0000256" key="7">
    <source>
        <dbReference type="SAM" id="Coils"/>
    </source>
</evidence>
<accession>A0A418WF46</accession>
<keyword evidence="2" id="KW-0645">Protease</keyword>
<comment type="caution">
    <text evidence="11">The sequence shown here is derived from an EMBL/GenBank/DDBJ whole genome shotgun (WGS) entry which is preliminary data.</text>
</comment>
<gene>
    <name evidence="11" type="ORF">D3874_18005</name>
</gene>
<sequence>MPRVTPAPDRTLCLTALFLAAAGLGPACLAFAQDADPDKLRAVQGELDEARRRRAALADEQTRLAAEVARLKDELVQRATSLRARESEATALERRLAELGASEAEKLAALADRRAALSRLLGALTRLSRRPPVLLMVERQNALELAHTGTVLRDLVPHLRDRALALSRDLAALGALRARLASDRASLEATLSALAIERGEIDRLLAQKAQDSKRLAQLEQTERRRVDSLAARAKSIEELIAAVEREREEQARQAAQAAARAAAERIAAQAAAQPPQAQAVAAAPPEVPDTPAQAAPAPAMARFSTLRGKLAWPAAGEIVARFGQAQGNGLTSRGFRLATRAGAAVTSPAAGDVAFAGPFRGYGQLLILAQGDGYHLLLAGMERIDVAVGQKVLAGEPVGQMAGANDGARPMLYVELRHDGEPVDLTPWLVPGATKVSG</sequence>
<feature type="region of interest" description="Disordered" evidence="8">
    <location>
        <begin position="276"/>
        <end position="296"/>
    </location>
</feature>
<dbReference type="PANTHER" id="PTHR21666:SF288">
    <property type="entry name" value="CELL DIVISION PROTEIN YTFB"/>
    <property type="match status" value="1"/>
</dbReference>